<evidence type="ECO:0000256" key="5">
    <source>
        <dbReference type="SAM" id="MobiDB-lite"/>
    </source>
</evidence>
<dbReference type="AlphaFoldDB" id="A0AAE1VCS7"/>
<dbReference type="EMBL" id="JAVYJV010000013">
    <property type="protein sequence ID" value="KAK4356604.1"/>
    <property type="molecule type" value="Genomic_DNA"/>
</dbReference>
<feature type="compositionally biased region" description="Basic and acidic residues" evidence="5">
    <location>
        <begin position="203"/>
        <end position="217"/>
    </location>
</feature>
<comment type="caution">
    <text evidence="7">The sequence shown here is derived from an EMBL/GenBank/DDBJ whole genome shotgun (WGS) entry which is preliminary data.</text>
</comment>
<dbReference type="InterPro" id="IPR011905">
    <property type="entry name" value="GlrX-like_pln_2"/>
</dbReference>
<protein>
    <recommendedName>
        <fullName evidence="6">Glutaredoxin domain-containing protein</fullName>
    </recommendedName>
</protein>
<evidence type="ECO:0000259" key="6">
    <source>
        <dbReference type="Pfam" id="PF00462"/>
    </source>
</evidence>
<sequence>MDTMMKLGAESPVVLFNKNTCCISYSIETLIRGFGANPTIYKLDELPNGKTIERALLQMRFKPSTPTTFIGKELVGGSNEVISLNIRGKLKELLIKANARWIWNSIRGQSISSHNSQELEDERIPINNQDLVDPSVTLRTEHEEESERDKQSSGNKLPPKQPNKEQGKGISDKKREREPESEHPKEEAQLSLKPARRNHQQRRVFDEGYDRSRSQGT</sequence>
<keyword evidence="3" id="KW-0963">Cytoplasm</keyword>
<comment type="similarity">
    <text evidence="2">Belongs to the glutaredoxin family. CC-type subfamily.</text>
</comment>
<reference evidence="7" key="1">
    <citation type="submission" date="2023-12" db="EMBL/GenBank/DDBJ databases">
        <title>Genome assembly of Anisodus tanguticus.</title>
        <authorList>
            <person name="Wang Y.-J."/>
        </authorList>
    </citation>
    <scope>NUCLEOTIDE SEQUENCE</scope>
    <source>
        <strain evidence="7">KB-2021</strain>
        <tissue evidence="7">Leaf</tissue>
    </source>
</reference>
<dbReference type="GO" id="GO:0005737">
    <property type="term" value="C:cytoplasm"/>
    <property type="evidence" value="ECO:0007669"/>
    <property type="project" value="UniProtKB-SubCell"/>
</dbReference>
<dbReference type="InterPro" id="IPR002109">
    <property type="entry name" value="Glutaredoxin"/>
</dbReference>
<dbReference type="PROSITE" id="PS51354">
    <property type="entry name" value="GLUTAREDOXIN_2"/>
    <property type="match status" value="1"/>
</dbReference>
<comment type="subcellular location">
    <subcellularLocation>
        <location evidence="1">Cytoplasm</location>
    </subcellularLocation>
</comment>
<evidence type="ECO:0000313" key="7">
    <source>
        <dbReference type="EMBL" id="KAK4356604.1"/>
    </source>
</evidence>
<proteinExistence type="inferred from homology"/>
<dbReference type="SUPFAM" id="SSF52833">
    <property type="entry name" value="Thioredoxin-like"/>
    <property type="match status" value="1"/>
</dbReference>
<organism evidence="7 8">
    <name type="scientific">Anisodus tanguticus</name>
    <dbReference type="NCBI Taxonomy" id="243964"/>
    <lineage>
        <taxon>Eukaryota</taxon>
        <taxon>Viridiplantae</taxon>
        <taxon>Streptophyta</taxon>
        <taxon>Embryophyta</taxon>
        <taxon>Tracheophyta</taxon>
        <taxon>Spermatophyta</taxon>
        <taxon>Magnoliopsida</taxon>
        <taxon>eudicotyledons</taxon>
        <taxon>Gunneridae</taxon>
        <taxon>Pentapetalae</taxon>
        <taxon>asterids</taxon>
        <taxon>lamiids</taxon>
        <taxon>Solanales</taxon>
        <taxon>Solanaceae</taxon>
        <taxon>Solanoideae</taxon>
        <taxon>Hyoscyameae</taxon>
        <taxon>Anisodus</taxon>
    </lineage>
</organism>
<evidence type="ECO:0000256" key="3">
    <source>
        <dbReference type="ARBA" id="ARBA00022490"/>
    </source>
</evidence>
<feature type="region of interest" description="Disordered" evidence="5">
    <location>
        <begin position="113"/>
        <end position="217"/>
    </location>
</feature>
<evidence type="ECO:0000256" key="4">
    <source>
        <dbReference type="ARBA" id="ARBA00023284"/>
    </source>
</evidence>
<feature type="domain" description="Glutaredoxin" evidence="6">
    <location>
        <begin position="13"/>
        <end position="75"/>
    </location>
</feature>
<dbReference type="PANTHER" id="PTHR10168">
    <property type="entry name" value="GLUTAREDOXIN"/>
    <property type="match status" value="1"/>
</dbReference>
<gene>
    <name evidence="7" type="ORF">RND71_025575</name>
</gene>
<accession>A0AAE1VCS7</accession>
<evidence type="ECO:0000256" key="1">
    <source>
        <dbReference type="ARBA" id="ARBA00004496"/>
    </source>
</evidence>
<evidence type="ECO:0000313" key="8">
    <source>
        <dbReference type="Proteomes" id="UP001291623"/>
    </source>
</evidence>
<dbReference type="Pfam" id="PF00462">
    <property type="entry name" value="Glutaredoxin"/>
    <property type="match status" value="1"/>
</dbReference>
<dbReference type="Gene3D" id="3.40.30.10">
    <property type="entry name" value="Glutaredoxin"/>
    <property type="match status" value="1"/>
</dbReference>
<feature type="compositionally biased region" description="Basic and acidic residues" evidence="5">
    <location>
        <begin position="162"/>
        <end position="188"/>
    </location>
</feature>
<keyword evidence="4" id="KW-0676">Redox-active center</keyword>
<evidence type="ECO:0000256" key="2">
    <source>
        <dbReference type="ARBA" id="ARBA00007568"/>
    </source>
</evidence>
<dbReference type="Proteomes" id="UP001291623">
    <property type="component" value="Unassembled WGS sequence"/>
</dbReference>
<keyword evidence="8" id="KW-1185">Reference proteome</keyword>
<dbReference type="InterPro" id="IPR036249">
    <property type="entry name" value="Thioredoxin-like_sf"/>
</dbReference>
<name>A0AAE1VCS7_9SOLA</name>
<feature type="compositionally biased region" description="Basic and acidic residues" evidence="5">
    <location>
        <begin position="139"/>
        <end position="151"/>
    </location>
</feature>